<evidence type="ECO:0000313" key="1">
    <source>
        <dbReference type="EMBL" id="MPL65128.1"/>
    </source>
</evidence>
<name>A0A644TDT5_9ZZZZ</name>
<sequence length="129" mass="14076">MGIAVHKQLFAGLGNIAAVENIGAQAADEVRAIYVIMLVNAQYIGMAQAFQTGRIVQCADQISKIVIAEIPENIFRATLFPLIECCFALDIIISQFTETVKNMTASAMKSKLGQQVGQSLLIYFIPFSF</sequence>
<gene>
    <name evidence="1" type="ORF">SDC9_10791</name>
</gene>
<reference evidence="1" key="1">
    <citation type="submission" date="2019-08" db="EMBL/GenBank/DDBJ databases">
        <authorList>
            <person name="Kucharzyk K."/>
            <person name="Murdoch R.W."/>
            <person name="Higgins S."/>
            <person name="Loffler F."/>
        </authorList>
    </citation>
    <scope>NUCLEOTIDE SEQUENCE</scope>
</reference>
<protein>
    <submittedName>
        <fullName evidence="1">Uncharacterized protein</fullName>
    </submittedName>
</protein>
<accession>A0A644TDT5</accession>
<dbReference type="AlphaFoldDB" id="A0A644TDT5"/>
<dbReference type="EMBL" id="VSSQ01000027">
    <property type="protein sequence ID" value="MPL65128.1"/>
    <property type="molecule type" value="Genomic_DNA"/>
</dbReference>
<comment type="caution">
    <text evidence="1">The sequence shown here is derived from an EMBL/GenBank/DDBJ whole genome shotgun (WGS) entry which is preliminary data.</text>
</comment>
<proteinExistence type="predicted"/>
<organism evidence="1">
    <name type="scientific">bioreactor metagenome</name>
    <dbReference type="NCBI Taxonomy" id="1076179"/>
    <lineage>
        <taxon>unclassified sequences</taxon>
        <taxon>metagenomes</taxon>
        <taxon>ecological metagenomes</taxon>
    </lineage>
</organism>